<dbReference type="EMBL" id="NDXW01000001">
    <property type="protein sequence ID" value="RDH45663.1"/>
    <property type="molecule type" value="Genomic_DNA"/>
</dbReference>
<dbReference type="RefSeq" id="WP_094788594.1">
    <property type="nucleotide sequence ID" value="NZ_NDXW01000001.1"/>
</dbReference>
<dbReference type="PROSITE" id="PS51257">
    <property type="entry name" value="PROKAR_LIPOPROTEIN"/>
    <property type="match status" value="1"/>
</dbReference>
<evidence type="ECO:0000313" key="1">
    <source>
        <dbReference type="EMBL" id="RDH45663.1"/>
    </source>
</evidence>
<evidence type="ECO:0008006" key="3">
    <source>
        <dbReference type="Google" id="ProtNLM"/>
    </source>
</evidence>
<proteinExistence type="predicted"/>
<comment type="caution">
    <text evidence="1">The sequence shown here is derived from an EMBL/GenBank/DDBJ whole genome shotgun (WGS) entry which is preliminary data.</text>
</comment>
<reference evidence="1 2" key="1">
    <citation type="submission" date="2017-04" db="EMBL/GenBank/DDBJ databases">
        <title>Draft genome sequence of Zooshikella ganghwensis VG4 isolated from Red Sea sediments.</title>
        <authorList>
            <person name="Rehman Z."/>
            <person name="Alam I."/>
            <person name="Kamau A."/>
            <person name="Bajic V."/>
            <person name="Leiknes T."/>
        </authorList>
    </citation>
    <scope>NUCLEOTIDE SEQUENCE [LARGE SCALE GENOMIC DNA]</scope>
    <source>
        <strain evidence="1 2">VG4</strain>
    </source>
</reference>
<protein>
    <recommendedName>
        <fullName evidence="3">Lipoprotein</fullName>
    </recommendedName>
</protein>
<gene>
    <name evidence="1" type="ORF">B9G39_20630</name>
</gene>
<dbReference type="AlphaFoldDB" id="A0A4P9VQ83"/>
<keyword evidence="2" id="KW-1185">Reference proteome</keyword>
<accession>A0A4P9VQ83</accession>
<sequence>MKKIIVQTLTMTTIALSGCSTSTLIKENYQGARSKIILDSYGGSVKAKVGMPCDSNSWKRISNNFIIESQYEVLEVPTKTPISFSRYWSERYSPKINSHLEYNDVGYQTYAKCDIKTMFYPQPGKDYYLQSYIEDNYCIFSLSEVSLSSSPKEPLKKKLTPNYIAKKEVSKKTKLPIVKCE</sequence>
<dbReference type="Proteomes" id="UP000257039">
    <property type="component" value="Unassembled WGS sequence"/>
</dbReference>
<evidence type="ECO:0000313" key="2">
    <source>
        <dbReference type="Proteomes" id="UP000257039"/>
    </source>
</evidence>
<organism evidence="1 2">
    <name type="scientific">Zooshikella ganghwensis</name>
    <dbReference type="NCBI Taxonomy" id="202772"/>
    <lineage>
        <taxon>Bacteria</taxon>
        <taxon>Pseudomonadati</taxon>
        <taxon>Pseudomonadota</taxon>
        <taxon>Gammaproteobacteria</taxon>
        <taxon>Oceanospirillales</taxon>
        <taxon>Zooshikellaceae</taxon>
        <taxon>Zooshikella</taxon>
    </lineage>
</organism>
<name>A0A4P9VQ83_9GAMM</name>